<dbReference type="PANTHER" id="PTHR12526:SF629">
    <property type="entry name" value="TEICHURONIC ACID BIOSYNTHESIS GLYCOSYLTRANSFERASE TUAH-RELATED"/>
    <property type="match status" value="1"/>
</dbReference>
<evidence type="ECO:0000313" key="5">
    <source>
        <dbReference type="Proteomes" id="UP000247345"/>
    </source>
</evidence>
<protein>
    <recommendedName>
        <fullName evidence="3">Glycosyl transferase family 1 domain-containing protein</fullName>
    </recommendedName>
</protein>
<keyword evidence="1" id="KW-0328">Glycosyltransferase</keyword>
<dbReference type="SUPFAM" id="SSF53756">
    <property type="entry name" value="UDP-Glycosyltransferase/glycogen phosphorylase"/>
    <property type="match status" value="1"/>
</dbReference>
<dbReference type="GO" id="GO:0016757">
    <property type="term" value="F:glycosyltransferase activity"/>
    <property type="evidence" value="ECO:0007669"/>
    <property type="project" value="UniProtKB-KW"/>
</dbReference>
<dbReference type="InterPro" id="IPR001296">
    <property type="entry name" value="Glyco_trans_1"/>
</dbReference>
<dbReference type="OrthoDB" id="9813214at2"/>
<evidence type="ECO:0000256" key="1">
    <source>
        <dbReference type="ARBA" id="ARBA00022676"/>
    </source>
</evidence>
<accession>A0A2P6C993</accession>
<proteinExistence type="predicted"/>
<feature type="domain" description="Glycosyl transferase family 1" evidence="3">
    <location>
        <begin position="186"/>
        <end position="336"/>
    </location>
</feature>
<dbReference type="Pfam" id="PF00534">
    <property type="entry name" value="Glycos_transf_1"/>
    <property type="match status" value="1"/>
</dbReference>
<gene>
    <name evidence="4" type="ORF">BTO14_15830</name>
</gene>
<dbReference type="AlphaFoldDB" id="A0A2P6C993"/>
<keyword evidence="5" id="KW-1185">Reference proteome</keyword>
<dbReference type="Proteomes" id="UP000247345">
    <property type="component" value="Unassembled WGS sequence"/>
</dbReference>
<reference evidence="4 5" key="1">
    <citation type="submission" date="2016-12" db="EMBL/GenBank/DDBJ databases">
        <title>Trade-off between light-utilization and light-protection in marine flavobacteria.</title>
        <authorList>
            <person name="Kumagai Y."/>
            <person name="Yoshizawa S."/>
            <person name="Kogure K."/>
            <person name="Iwasaki W."/>
        </authorList>
    </citation>
    <scope>NUCLEOTIDE SEQUENCE [LARGE SCALE GENOMIC DNA]</scope>
    <source>
        <strain evidence="4 5">KCTC 12100</strain>
    </source>
</reference>
<comment type="caution">
    <text evidence="4">The sequence shown here is derived from an EMBL/GenBank/DDBJ whole genome shotgun (WGS) entry which is preliminary data.</text>
</comment>
<sequence>MKRIIVSVTNDLSTDQRVDKVCCTLQKNGFEIVLIGRKLKNSTPLNRSYTTKRIQLIFNKGFLFYAEYNFRLFFVLLFSKKNILLSNDLDTLLPNYLVSVLQRKKIAYDSHELFPEIPELVHKPFVKKCWTNLESFILPKLKNNYTVCKSIANFYTKKYNTSFTTIMNLPTQKEIQVGKLPFKYFKQKIILYQGALNIGRGLELMIDTMLYLENTILVIIGDGDISDTLKQKVTSLKLNNNVHFLGKLTPKKLQKITPLANLGISVEEDLGLNYRFALPNKIFDYIQAEVPILVSNLPEMKRIAIAYKVGEVIKNRKPKELASQIKTLLEKDFSVELKKAKKELVWENQEEKLLTIFNNLK</sequence>
<dbReference type="EMBL" id="MSCK01000002">
    <property type="protein sequence ID" value="PQJ69474.1"/>
    <property type="molecule type" value="Genomic_DNA"/>
</dbReference>
<keyword evidence="2" id="KW-0808">Transferase</keyword>
<name>A0A2P6C993_9FLAO</name>
<dbReference type="PANTHER" id="PTHR12526">
    <property type="entry name" value="GLYCOSYLTRANSFERASE"/>
    <property type="match status" value="1"/>
</dbReference>
<evidence type="ECO:0000313" key="4">
    <source>
        <dbReference type="EMBL" id="PQJ69474.1"/>
    </source>
</evidence>
<dbReference type="Gene3D" id="3.40.50.2000">
    <property type="entry name" value="Glycogen Phosphorylase B"/>
    <property type="match status" value="2"/>
</dbReference>
<evidence type="ECO:0000256" key="2">
    <source>
        <dbReference type="ARBA" id="ARBA00022679"/>
    </source>
</evidence>
<dbReference type="RefSeq" id="WP_105050401.1">
    <property type="nucleotide sequence ID" value="NZ_CP150661.1"/>
</dbReference>
<evidence type="ECO:0000259" key="3">
    <source>
        <dbReference type="Pfam" id="PF00534"/>
    </source>
</evidence>
<organism evidence="4 5">
    <name type="scientific">Polaribacter butkevichii</name>
    <dbReference type="NCBI Taxonomy" id="218490"/>
    <lineage>
        <taxon>Bacteria</taxon>
        <taxon>Pseudomonadati</taxon>
        <taxon>Bacteroidota</taxon>
        <taxon>Flavobacteriia</taxon>
        <taxon>Flavobacteriales</taxon>
        <taxon>Flavobacteriaceae</taxon>
    </lineage>
</organism>